<organism evidence="1 2">
    <name type="scientific">Arthrobacter pullicola</name>
    <dbReference type="NCBI Taxonomy" id="2762224"/>
    <lineage>
        <taxon>Bacteria</taxon>
        <taxon>Bacillati</taxon>
        <taxon>Actinomycetota</taxon>
        <taxon>Actinomycetes</taxon>
        <taxon>Micrococcales</taxon>
        <taxon>Micrococcaceae</taxon>
        <taxon>Arthrobacter</taxon>
    </lineage>
</organism>
<reference evidence="1 2" key="1">
    <citation type="submission" date="2020-08" db="EMBL/GenBank/DDBJ databases">
        <title>A Genomic Blueprint of the Chicken Gut Microbiome.</title>
        <authorList>
            <person name="Gilroy R."/>
            <person name="Ravi A."/>
            <person name="Getino M."/>
            <person name="Pursley I."/>
            <person name="Horton D.L."/>
            <person name="Alikhan N.-F."/>
            <person name="Baker D."/>
            <person name="Gharbi K."/>
            <person name="Hall N."/>
            <person name="Watson M."/>
            <person name="Adriaenssens E.M."/>
            <person name="Foster-Nyarko E."/>
            <person name="Jarju S."/>
            <person name="Secka A."/>
            <person name="Antonio M."/>
            <person name="Oren A."/>
            <person name="Chaudhuri R."/>
            <person name="La Ragione R.M."/>
            <person name="Hildebrand F."/>
            <person name="Pallen M.J."/>
        </authorList>
    </citation>
    <scope>NUCLEOTIDE SEQUENCE [LARGE SCALE GENOMIC DNA]</scope>
    <source>
        <strain evidence="1 2">Sa2BUA2</strain>
    </source>
</reference>
<dbReference type="Proteomes" id="UP000652763">
    <property type="component" value="Unassembled WGS sequence"/>
</dbReference>
<accession>A0ABR8YIL6</accession>
<protein>
    <recommendedName>
        <fullName evidence="3">ESX secretion-associated protein EspG</fullName>
    </recommendedName>
</protein>
<sequence>MSGYTEPRLEPFAARYTGEPLEELSGLAASQDYRSDGPWLSTAAQDLLLMLAKGGRLGRFGFGNAQAGLAELEAAGLATGKGRLQGQGRLVTSPLENTLGTLHLTAGLGGVRTAFYCAIGPEGVLVLAGPSCTRLRTRDGAETARRQVDFLSLDQLYPALAAWLGIGPSWTLDEEAAPDPAAVQARMSGAGPEQVPAPEGSGPVVRHMWEQDWFIWQPADGSTGLPTGIQAGAAGTWQLVRTEAGLLLRPWPSAAAYRSLLQAVNRQLS</sequence>
<evidence type="ECO:0000313" key="1">
    <source>
        <dbReference type="EMBL" id="MBD8044044.1"/>
    </source>
</evidence>
<comment type="caution">
    <text evidence="1">The sequence shown here is derived from an EMBL/GenBank/DDBJ whole genome shotgun (WGS) entry which is preliminary data.</text>
</comment>
<dbReference type="EMBL" id="JACSQC010000004">
    <property type="protein sequence ID" value="MBD8044044.1"/>
    <property type="molecule type" value="Genomic_DNA"/>
</dbReference>
<keyword evidence="2" id="KW-1185">Reference proteome</keyword>
<dbReference type="RefSeq" id="WP_191746955.1">
    <property type="nucleotide sequence ID" value="NZ_JACSQC010000004.1"/>
</dbReference>
<evidence type="ECO:0008006" key="3">
    <source>
        <dbReference type="Google" id="ProtNLM"/>
    </source>
</evidence>
<gene>
    <name evidence="1" type="ORF">H9638_09520</name>
</gene>
<evidence type="ECO:0000313" key="2">
    <source>
        <dbReference type="Proteomes" id="UP000652763"/>
    </source>
</evidence>
<proteinExistence type="predicted"/>
<name>A0ABR8YIL6_9MICC</name>